<evidence type="ECO:0000259" key="1">
    <source>
        <dbReference type="SMART" id="SM00460"/>
    </source>
</evidence>
<dbReference type="Gene3D" id="3.10.620.30">
    <property type="match status" value="1"/>
</dbReference>
<proteinExistence type="predicted"/>
<dbReference type="PANTHER" id="PTHR33490:SF6">
    <property type="entry name" value="SLL1049 PROTEIN"/>
    <property type="match status" value="1"/>
</dbReference>
<dbReference type="AlphaFoldDB" id="A0A4V3CZ14"/>
<dbReference type="InterPro" id="IPR013589">
    <property type="entry name" value="Bac_transglu_N"/>
</dbReference>
<dbReference type="Pfam" id="PF08379">
    <property type="entry name" value="Bact_transglu_N"/>
    <property type="match status" value="1"/>
</dbReference>
<evidence type="ECO:0000313" key="2">
    <source>
        <dbReference type="EMBL" id="TDP96298.1"/>
    </source>
</evidence>
<comment type="caution">
    <text evidence="2">The sequence shown here is derived from an EMBL/GenBank/DDBJ whole genome shotgun (WGS) entry which is preliminary data.</text>
</comment>
<dbReference type="SUPFAM" id="SSF54001">
    <property type="entry name" value="Cysteine proteinases"/>
    <property type="match status" value="1"/>
</dbReference>
<sequence length="298" mass="33310">MTTTPEAVRQSRTGTMDPVSWRVRVVHTTGYRYEAPVVQSYNEARLTPRSDRRQNLVVARLETTPATRSYRYTDYWGTEVTSFDLHAPHTELKIVASSVVETTEHVQPIDDASWADLRGDGIADRYGELLEPTRYAPRNKELISIARKLRTGRRPMEAVLAVSEWVHDQLTYHQGTTGVHSSAIDAWQAREGVCQDYAHLTLAMLRSIGIPARYVSGYLHTKPDGAIGETVRGESHAWIEAWTGGWWGFDPTNDIEIGQRHVWVAIGRDYGDVSPLKGTYSGGAASAIEVSVDMTRLA</sequence>
<keyword evidence="2" id="KW-0645">Protease</keyword>
<dbReference type="PANTHER" id="PTHR33490">
    <property type="entry name" value="BLR5614 PROTEIN-RELATED"/>
    <property type="match status" value="1"/>
</dbReference>
<protein>
    <submittedName>
        <fullName evidence="2">Transglutaminase-like putative cysteine protease</fullName>
    </submittedName>
</protein>
<feature type="domain" description="Transglutaminase-like" evidence="1">
    <location>
        <begin position="186"/>
        <end position="253"/>
    </location>
</feature>
<gene>
    <name evidence="2" type="ORF">EV186_104282</name>
</gene>
<keyword evidence="3" id="KW-1185">Reference proteome</keyword>
<dbReference type="Proteomes" id="UP000295444">
    <property type="component" value="Unassembled WGS sequence"/>
</dbReference>
<keyword evidence="2" id="KW-0378">Hydrolase</keyword>
<accession>A0A4V3CZ14</accession>
<evidence type="ECO:0000313" key="3">
    <source>
        <dbReference type="Proteomes" id="UP000295444"/>
    </source>
</evidence>
<dbReference type="InterPro" id="IPR002931">
    <property type="entry name" value="Transglutaminase-like"/>
</dbReference>
<reference evidence="2 3" key="1">
    <citation type="submission" date="2019-03" db="EMBL/GenBank/DDBJ databases">
        <title>Genomic Encyclopedia of Type Strains, Phase IV (KMG-IV): sequencing the most valuable type-strain genomes for metagenomic binning, comparative biology and taxonomic classification.</title>
        <authorList>
            <person name="Goeker M."/>
        </authorList>
    </citation>
    <scope>NUCLEOTIDE SEQUENCE [LARGE SCALE GENOMIC DNA]</scope>
    <source>
        <strain evidence="2 3">DSM 45361</strain>
    </source>
</reference>
<name>A0A4V3CZ14_LABRH</name>
<organism evidence="2 3">
    <name type="scientific">Labedaea rhizosphaerae</name>
    <dbReference type="NCBI Taxonomy" id="598644"/>
    <lineage>
        <taxon>Bacteria</taxon>
        <taxon>Bacillati</taxon>
        <taxon>Actinomycetota</taxon>
        <taxon>Actinomycetes</taxon>
        <taxon>Pseudonocardiales</taxon>
        <taxon>Pseudonocardiaceae</taxon>
        <taxon>Labedaea</taxon>
    </lineage>
</organism>
<dbReference type="InterPro" id="IPR038765">
    <property type="entry name" value="Papain-like_cys_pep_sf"/>
</dbReference>
<dbReference type="EMBL" id="SNXZ01000004">
    <property type="protein sequence ID" value="TDP96298.1"/>
    <property type="molecule type" value="Genomic_DNA"/>
</dbReference>
<dbReference type="Pfam" id="PF01841">
    <property type="entry name" value="Transglut_core"/>
    <property type="match status" value="1"/>
</dbReference>
<dbReference type="SMART" id="SM00460">
    <property type="entry name" value="TGc"/>
    <property type="match status" value="1"/>
</dbReference>
<dbReference type="GO" id="GO:0006508">
    <property type="term" value="P:proteolysis"/>
    <property type="evidence" value="ECO:0007669"/>
    <property type="project" value="UniProtKB-KW"/>
</dbReference>
<dbReference type="GO" id="GO:0008233">
    <property type="term" value="F:peptidase activity"/>
    <property type="evidence" value="ECO:0007669"/>
    <property type="project" value="UniProtKB-KW"/>
</dbReference>